<dbReference type="Gene3D" id="3.90.1200.10">
    <property type="match status" value="1"/>
</dbReference>
<dbReference type="GO" id="GO:0004672">
    <property type="term" value="F:protein kinase activity"/>
    <property type="evidence" value="ECO:0007669"/>
    <property type="project" value="InterPro"/>
</dbReference>
<dbReference type="InterPro" id="IPR000719">
    <property type="entry name" value="Prot_kinase_dom"/>
</dbReference>
<dbReference type="PROSITE" id="PS50011">
    <property type="entry name" value="PROTEIN_KINASE_DOM"/>
    <property type="match status" value="1"/>
</dbReference>
<sequence>MGHGHAARGAGAPYCLLASTVVDSPVLLASRRDADVFVLDEARVLRRYRDGGDTAPEAAMMAYVAAANYPVPVVYAADGPDLVLERLDGETLLDALLVGRIDNDSAAELLVDLHDRLHNLPARLGAEPTDRVLHLDLHPRNVMVTSRGPVVIDWRNAAEGPADFDVAMTALILAEVAVGQDAHLARRARAGLTAFQRWAEPPRASQLRRALGMRRVNPTLSAVEKAALDRAAALVQTRPG</sequence>
<dbReference type="SUPFAM" id="SSF56112">
    <property type="entry name" value="Protein kinase-like (PK-like)"/>
    <property type="match status" value="1"/>
</dbReference>
<dbReference type="InterPro" id="IPR051678">
    <property type="entry name" value="AGP_Transferase"/>
</dbReference>
<dbReference type="STRING" id="709881.SAMN04489832_1025"/>
<name>A0A1N5UNE3_9ACTN</name>
<evidence type="ECO:0000313" key="3">
    <source>
        <dbReference type="Proteomes" id="UP000185124"/>
    </source>
</evidence>
<dbReference type="InterPro" id="IPR002575">
    <property type="entry name" value="Aminoglycoside_PTrfase"/>
</dbReference>
<keyword evidence="3" id="KW-1185">Reference proteome</keyword>
<keyword evidence="2" id="KW-0808">Transferase</keyword>
<dbReference type="EMBL" id="FSQT01000001">
    <property type="protein sequence ID" value="SIM61797.1"/>
    <property type="molecule type" value="Genomic_DNA"/>
</dbReference>
<evidence type="ECO:0000313" key="2">
    <source>
        <dbReference type="EMBL" id="SIM61797.1"/>
    </source>
</evidence>
<gene>
    <name evidence="2" type="ORF">SAMN04489832_1025</name>
</gene>
<dbReference type="GO" id="GO:0005524">
    <property type="term" value="F:ATP binding"/>
    <property type="evidence" value="ECO:0007669"/>
    <property type="project" value="InterPro"/>
</dbReference>
<dbReference type="PANTHER" id="PTHR21310">
    <property type="entry name" value="AMINOGLYCOSIDE PHOSPHOTRANSFERASE-RELATED-RELATED"/>
    <property type="match status" value="1"/>
</dbReference>
<dbReference type="AlphaFoldDB" id="A0A1N5UNE3"/>
<organism evidence="2 3">
    <name type="scientific">Micromonospora cremea</name>
    <dbReference type="NCBI Taxonomy" id="709881"/>
    <lineage>
        <taxon>Bacteria</taxon>
        <taxon>Bacillati</taxon>
        <taxon>Actinomycetota</taxon>
        <taxon>Actinomycetes</taxon>
        <taxon>Micromonosporales</taxon>
        <taxon>Micromonosporaceae</taxon>
        <taxon>Micromonospora</taxon>
    </lineage>
</organism>
<dbReference type="Pfam" id="PF01636">
    <property type="entry name" value="APH"/>
    <property type="match status" value="1"/>
</dbReference>
<dbReference type="InterPro" id="IPR011009">
    <property type="entry name" value="Kinase-like_dom_sf"/>
</dbReference>
<protein>
    <submittedName>
        <fullName evidence="2">Phosphotransferase enzyme family protein</fullName>
    </submittedName>
</protein>
<dbReference type="PANTHER" id="PTHR21310:SF40">
    <property type="entry name" value="AMINOGLYCOSIDE PHOSPHOTRANSFERASE DOMAIN-CONTAINING PROTEIN-RELATED"/>
    <property type="match status" value="1"/>
</dbReference>
<proteinExistence type="predicted"/>
<feature type="domain" description="Protein kinase" evidence="1">
    <location>
        <begin position="1"/>
        <end position="240"/>
    </location>
</feature>
<dbReference type="Proteomes" id="UP000185124">
    <property type="component" value="Unassembled WGS sequence"/>
</dbReference>
<accession>A0A1N5UNE3</accession>
<evidence type="ECO:0000259" key="1">
    <source>
        <dbReference type="PROSITE" id="PS50011"/>
    </source>
</evidence>
<reference evidence="3" key="1">
    <citation type="submission" date="2016-12" db="EMBL/GenBank/DDBJ databases">
        <authorList>
            <person name="Varghese N."/>
            <person name="Submissions S."/>
        </authorList>
    </citation>
    <scope>NUCLEOTIDE SEQUENCE [LARGE SCALE GENOMIC DNA]</scope>
    <source>
        <strain evidence="3">DSM 45599</strain>
    </source>
</reference>